<keyword evidence="1 4" id="KW-0663">Pyridoxal phosphate</keyword>
<dbReference type="Gene3D" id="3.90.1150.10">
    <property type="entry name" value="Aspartate Aminotransferase, domain 1"/>
    <property type="match status" value="1"/>
</dbReference>
<comment type="caution">
    <text evidence="6">The sequence shown here is derived from an EMBL/GenBank/DDBJ whole genome shotgun (WGS) entry which is preliminary data.</text>
</comment>
<sequence length="408" mass="44030">MSYRPDRELPPTAGLPLAMGDLRARPGKRLTDAAAALLDVPATQLECSGTASLIVSLLALKELAPNRQEVVMPAYTCPLVPMAVRKAGLIPRLCDLAPGQFDMDSERLDAACGDATLAVLPTHLAGRIADVATSVAIARRAGAFVIEDAAQALGARHDGKSIGMLGHAGFFSLAAGKGLSIYEGGLLVASDPDLRARLARVSAEHVPRRPLWELRRGIELAGYAALYRPRGLRWAYGDPLRRALRRGDLVAAAGEDFGPDIPFHRVGRWRERVGATAIDRLPGFLRTTARQAMRRLPRLQAIEGLHVFSDRPGDEGTWPYFLIAMPDEATRDAALSRLWHAGLGVGRLFIHALPDYAYLGAMKGDDDVANARDFAACTLTVSNSPWIDDGTFEHICAVLEALVVRSRA</sequence>
<dbReference type="RefSeq" id="WP_132141930.1">
    <property type="nucleotide sequence ID" value="NZ_SMCS01000002.1"/>
</dbReference>
<organism evidence="6 7">
    <name type="scientific">Luteibacter rhizovicinus</name>
    <dbReference type="NCBI Taxonomy" id="242606"/>
    <lineage>
        <taxon>Bacteria</taxon>
        <taxon>Pseudomonadati</taxon>
        <taxon>Pseudomonadota</taxon>
        <taxon>Gammaproteobacteria</taxon>
        <taxon>Lysobacterales</taxon>
        <taxon>Rhodanobacteraceae</taxon>
        <taxon>Luteibacter</taxon>
    </lineage>
</organism>
<dbReference type="InterPro" id="IPR000653">
    <property type="entry name" value="DegT/StrS_aminotransferase"/>
</dbReference>
<dbReference type="GO" id="GO:0030170">
    <property type="term" value="F:pyridoxal phosphate binding"/>
    <property type="evidence" value="ECO:0007669"/>
    <property type="project" value="TreeGrafter"/>
</dbReference>
<feature type="modified residue" description="N6-(pyridoxal phosphate)lysine" evidence="4">
    <location>
        <position position="177"/>
    </location>
</feature>
<dbReference type="GO" id="GO:0008483">
    <property type="term" value="F:transaminase activity"/>
    <property type="evidence" value="ECO:0007669"/>
    <property type="project" value="TreeGrafter"/>
</dbReference>
<evidence type="ECO:0000256" key="2">
    <source>
        <dbReference type="ARBA" id="ARBA00037999"/>
    </source>
</evidence>
<dbReference type="OrthoDB" id="9804264at2"/>
<proteinExistence type="inferred from homology"/>
<dbReference type="InterPro" id="IPR015421">
    <property type="entry name" value="PyrdxlP-dep_Trfase_major"/>
</dbReference>
<dbReference type="EMBL" id="SMCS01000002">
    <property type="protein sequence ID" value="TCV95679.1"/>
    <property type="molecule type" value="Genomic_DNA"/>
</dbReference>
<dbReference type="GO" id="GO:0000271">
    <property type="term" value="P:polysaccharide biosynthetic process"/>
    <property type="evidence" value="ECO:0007669"/>
    <property type="project" value="TreeGrafter"/>
</dbReference>
<dbReference type="Pfam" id="PF01041">
    <property type="entry name" value="DegT_DnrJ_EryC1"/>
    <property type="match status" value="1"/>
</dbReference>
<feature type="active site" description="Proton acceptor" evidence="3">
    <location>
        <position position="177"/>
    </location>
</feature>
<dbReference type="AlphaFoldDB" id="A0A4V6P460"/>
<evidence type="ECO:0000256" key="5">
    <source>
        <dbReference type="RuleBase" id="RU004508"/>
    </source>
</evidence>
<keyword evidence="7" id="KW-1185">Reference proteome</keyword>
<accession>A0A4V6P460</accession>
<dbReference type="Gene3D" id="3.40.640.10">
    <property type="entry name" value="Type I PLP-dependent aspartate aminotransferase-like (Major domain)"/>
    <property type="match status" value="1"/>
</dbReference>
<dbReference type="Proteomes" id="UP000295645">
    <property type="component" value="Unassembled WGS sequence"/>
</dbReference>
<dbReference type="InterPro" id="IPR015422">
    <property type="entry name" value="PyrdxlP-dep_Trfase_small"/>
</dbReference>
<dbReference type="PANTHER" id="PTHR30244">
    <property type="entry name" value="TRANSAMINASE"/>
    <property type="match status" value="1"/>
</dbReference>
<name>A0A4V6P460_9GAMM</name>
<comment type="similarity">
    <text evidence="2 5">Belongs to the DegT/DnrJ/EryC1 family.</text>
</comment>
<evidence type="ECO:0000313" key="6">
    <source>
        <dbReference type="EMBL" id="TCV95679.1"/>
    </source>
</evidence>
<evidence type="ECO:0000256" key="4">
    <source>
        <dbReference type="PIRSR" id="PIRSR000390-2"/>
    </source>
</evidence>
<reference evidence="6 7" key="1">
    <citation type="submission" date="2019-03" db="EMBL/GenBank/DDBJ databases">
        <title>Above-ground endophytic microbial communities from plants in different locations in the United States.</title>
        <authorList>
            <person name="Frank C."/>
        </authorList>
    </citation>
    <scope>NUCLEOTIDE SEQUENCE [LARGE SCALE GENOMIC DNA]</scope>
    <source>
        <strain evidence="6 7">LP_13_YM</strain>
    </source>
</reference>
<gene>
    <name evidence="6" type="ORF">EC912_10222</name>
</gene>
<dbReference type="PANTHER" id="PTHR30244:SF34">
    <property type="entry name" value="DTDP-4-AMINO-4,6-DIDEOXYGALACTOSE TRANSAMINASE"/>
    <property type="match status" value="1"/>
</dbReference>
<evidence type="ECO:0000256" key="1">
    <source>
        <dbReference type="ARBA" id="ARBA00022898"/>
    </source>
</evidence>
<evidence type="ECO:0000256" key="3">
    <source>
        <dbReference type="PIRSR" id="PIRSR000390-1"/>
    </source>
</evidence>
<dbReference type="InterPro" id="IPR015424">
    <property type="entry name" value="PyrdxlP-dep_Trfase"/>
</dbReference>
<protein>
    <submittedName>
        <fullName evidence="6">dTDP-4-amino-4,6-dideoxygalactose transaminase</fullName>
    </submittedName>
</protein>
<evidence type="ECO:0000313" key="7">
    <source>
        <dbReference type="Proteomes" id="UP000295645"/>
    </source>
</evidence>
<dbReference type="SUPFAM" id="SSF53383">
    <property type="entry name" value="PLP-dependent transferases"/>
    <property type="match status" value="1"/>
</dbReference>